<dbReference type="PROSITE" id="PS00086">
    <property type="entry name" value="CYTOCHROME_P450"/>
    <property type="match status" value="1"/>
</dbReference>
<reference evidence="4" key="2">
    <citation type="journal article" date="2023" name="Plants (Basel)">
        <title>Annotation of the Turnera subulata (Passifloraceae) Draft Genome Reveals the S-Locus Evolved after the Divergence of Turneroideae from Passifloroideae in a Stepwise Manner.</title>
        <authorList>
            <person name="Henning P.M."/>
            <person name="Roalson E.H."/>
            <person name="Mir W."/>
            <person name="McCubbin A.G."/>
            <person name="Shore J.S."/>
        </authorList>
    </citation>
    <scope>NUCLEOTIDE SEQUENCE</scope>
    <source>
        <strain evidence="4">F60SS</strain>
    </source>
</reference>
<gene>
    <name evidence="4" type="ORF">Tsubulata_007195</name>
</gene>
<dbReference type="InterPro" id="IPR036396">
    <property type="entry name" value="Cyt_P450_sf"/>
</dbReference>
<evidence type="ECO:0000256" key="3">
    <source>
        <dbReference type="RuleBase" id="RU000461"/>
    </source>
</evidence>
<dbReference type="OrthoDB" id="2789670at2759"/>
<proteinExistence type="inferred from homology"/>
<keyword evidence="3" id="KW-0560">Oxidoreductase</keyword>
<keyword evidence="2 3" id="KW-0479">Metal-binding</keyword>
<keyword evidence="5" id="KW-1185">Reference proteome</keyword>
<dbReference type="Gene3D" id="1.10.630.10">
    <property type="entry name" value="Cytochrome P450"/>
    <property type="match status" value="2"/>
</dbReference>
<dbReference type="GO" id="GO:0016705">
    <property type="term" value="F:oxidoreductase activity, acting on paired donors, with incorporation or reduction of molecular oxygen"/>
    <property type="evidence" value="ECO:0007669"/>
    <property type="project" value="InterPro"/>
</dbReference>
<dbReference type="InterPro" id="IPR017972">
    <property type="entry name" value="Cyt_P450_CS"/>
</dbReference>
<reference evidence="4" key="1">
    <citation type="submission" date="2022-02" db="EMBL/GenBank/DDBJ databases">
        <authorList>
            <person name="Henning P.M."/>
            <person name="McCubbin A.G."/>
            <person name="Shore J.S."/>
        </authorList>
    </citation>
    <scope>NUCLEOTIDE SEQUENCE</scope>
    <source>
        <strain evidence="4">F60SS</strain>
        <tissue evidence="4">Leaves</tissue>
    </source>
</reference>
<accession>A0A9Q0F733</accession>
<sequence>MILFSPTDIYLPSSAEALDHHKFAISWLPGGSLWRNLRKILNTQMFTTQKLDANQELRRRKVQELLADVQEHCHAGKAVDIGQAAFKAVTNGLSNIIFSLDLIHKSSGTSHKDVVRGIMDELGKPNLADYFPILRYLDLQGLKRRIETNGEKLFDLYDRIINERMESRSMEGYVPKNDLLDTLLSISEENSGMMNNSLIKHTFMDLFLAGTDTSASVIEWAMTELLRNPRILRKARPRKPREEVELCGFTIPKGAQVLINVWAIGKDPSTWEDPESFVPERFLGSNIDWKRHNFELIPFGVGRRSCPGLPLADRMLQLILGSLLHSFDWQLEDGATPENMDMEERFGFSLEKAQPLRAVPIQP</sequence>
<keyword evidence="2 3" id="KW-0408">Iron</keyword>
<dbReference type="Proteomes" id="UP001141552">
    <property type="component" value="Unassembled WGS sequence"/>
</dbReference>
<dbReference type="GO" id="GO:0005506">
    <property type="term" value="F:iron ion binding"/>
    <property type="evidence" value="ECO:0007669"/>
    <property type="project" value="InterPro"/>
</dbReference>
<dbReference type="PANTHER" id="PTHR47950:SF48">
    <property type="entry name" value="CYTOCHROME P450 FAMILY PROTEIN, EXPRESSED"/>
    <property type="match status" value="1"/>
</dbReference>
<evidence type="ECO:0000313" key="5">
    <source>
        <dbReference type="Proteomes" id="UP001141552"/>
    </source>
</evidence>
<evidence type="ECO:0008006" key="6">
    <source>
        <dbReference type="Google" id="ProtNLM"/>
    </source>
</evidence>
<evidence type="ECO:0000313" key="4">
    <source>
        <dbReference type="EMBL" id="KAJ4824886.1"/>
    </source>
</evidence>
<dbReference type="Pfam" id="PF00067">
    <property type="entry name" value="p450"/>
    <property type="match status" value="2"/>
</dbReference>
<feature type="binding site" description="axial binding residue" evidence="2">
    <location>
        <position position="306"/>
    </location>
    <ligand>
        <name>heme</name>
        <dbReference type="ChEBI" id="CHEBI:30413"/>
    </ligand>
    <ligandPart>
        <name>Fe</name>
        <dbReference type="ChEBI" id="CHEBI:18248"/>
    </ligandPart>
</feature>
<comment type="similarity">
    <text evidence="1 3">Belongs to the cytochrome P450 family.</text>
</comment>
<evidence type="ECO:0000256" key="2">
    <source>
        <dbReference type="PIRSR" id="PIRSR602401-1"/>
    </source>
</evidence>
<dbReference type="PANTHER" id="PTHR47950">
    <property type="entry name" value="CYTOCHROME P450, FAMILY 76, SUBFAMILY C, POLYPEPTIDE 5-RELATED"/>
    <property type="match status" value="1"/>
</dbReference>
<dbReference type="GO" id="GO:0004497">
    <property type="term" value="F:monooxygenase activity"/>
    <property type="evidence" value="ECO:0007669"/>
    <property type="project" value="UniProtKB-KW"/>
</dbReference>
<comment type="caution">
    <text evidence="4">The sequence shown here is derived from an EMBL/GenBank/DDBJ whole genome shotgun (WGS) entry which is preliminary data.</text>
</comment>
<name>A0A9Q0F733_9ROSI</name>
<keyword evidence="2 3" id="KW-0349">Heme</keyword>
<dbReference type="InterPro" id="IPR002401">
    <property type="entry name" value="Cyt_P450_E_grp-I"/>
</dbReference>
<dbReference type="AlphaFoldDB" id="A0A9Q0F733"/>
<dbReference type="PRINTS" id="PR00463">
    <property type="entry name" value="EP450I"/>
</dbReference>
<keyword evidence="3" id="KW-0503">Monooxygenase</keyword>
<dbReference type="EMBL" id="JAKUCV010007068">
    <property type="protein sequence ID" value="KAJ4824886.1"/>
    <property type="molecule type" value="Genomic_DNA"/>
</dbReference>
<dbReference type="InterPro" id="IPR001128">
    <property type="entry name" value="Cyt_P450"/>
</dbReference>
<protein>
    <recommendedName>
        <fullName evidence="6">Cytochrome P450</fullName>
    </recommendedName>
</protein>
<organism evidence="4 5">
    <name type="scientific">Turnera subulata</name>
    <dbReference type="NCBI Taxonomy" id="218843"/>
    <lineage>
        <taxon>Eukaryota</taxon>
        <taxon>Viridiplantae</taxon>
        <taxon>Streptophyta</taxon>
        <taxon>Embryophyta</taxon>
        <taxon>Tracheophyta</taxon>
        <taxon>Spermatophyta</taxon>
        <taxon>Magnoliopsida</taxon>
        <taxon>eudicotyledons</taxon>
        <taxon>Gunneridae</taxon>
        <taxon>Pentapetalae</taxon>
        <taxon>rosids</taxon>
        <taxon>fabids</taxon>
        <taxon>Malpighiales</taxon>
        <taxon>Passifloraceae</taxon>
        <taxon>Turnera</taxon>
    </lineage>
</organism>
<evidence type="ECO:0000256" key="1">
    <source>
        <dbReference type="ARBA" id="ARBA00010617"/>
    </source>
</evidence>
<comment type="cofactor">
    <cofactor evidence="2">
        <name>heme</name>
        <dbReference type="ChEBI" id="CHEBI:30413"/>
    </cofactor>
</comment>
<dbReference type="PRINTS" id="PR00385">
    <property type="entry name" value="P450"/>
</dbReference>
<dbReference type="SUPFAM" id="SSF48264">
    <property type="entry name" value="Cytochrome P450"/>
    <property type="match status" value="1"/>
</dbReference>
<dbReference type="GO" id="GO:0020037">
    <property type="term" value="F:heme binding"/>
    <property type="evidence" value="ECO:0007669"/>
    <property type="project" value="InterPro"/>
</dbReference>